<reference evidence="2 3" key="1">
    <citation type="submission" date="2015-09" db="EMBL/GenBank/DDBJ databases">
        <authorList>
            <consortium name="Pathogen Informatics"/>
        </authorList>
    </citation>
    <scope>NUCLEOTIDE SEQUENCE [LARGE SCALE GENOMIC DNA]</scope>
    <source>
        <strain evidence="2 3">2789STDY5834899</strain>
    </source>
</reference>
<dbReference type="Proteomes" id="UP000095576">
    <property type="component" value="Unassembled WGS sequence"/>
</dbReference>
<feature type="transmembrane region" description="Helical" evidence="1">
    <location>
        <begin position="45"/>
        <end position="65"/>
    </location>
</feature>
<name>A0A174RCF8_BACT4</name>
<keyword evidence="1" id="KW-0472">Membrane</keyword>
<sequence length="74" mass="8748">MAEPFEITTDLISFYSEYSVVMMRYSFLIYKYIYMQMLTAYNGQLASFVCVMSYVFKFSIAYIHVYNDEKSPGP</sequence>
<accession>A0A174RCF8</accession>
<feature type="transmembrane region" description="Helical" evidence="1">
    <location>
        <begin position="12"/>
        <end position="33"/>
    </location>
</feature>
<protein>
    <submittedName>
        <fullName evidence="2">Uncharacterized protein</fullName>
    </submittedName>
</protein>
<organism evidence="2 3">
    <name type="scientific">Bacteroides thetaiotaomicron</name>
    <dbReference type="NCBI Taxonomy" id="818"/>
    <lineage>
        <taxon>Bacteria</taxon>
        <taxon>Pseudomonadati</taxon>
        <taxon>Bacteroidota</taxon>
        <taxon>Bacteroidia</taxon>
        <taxon>Bacteroidales</taxon>
        <taxon>Bacteroidaceae</taxon>
        <taxon>Bacteroides</taxon>
    </lineage>
</organism>
<proteinExistence type="predicted"/>
<keyword evidence="1" id="KW-1133">Transmembrane helix</keyword>
<evidence type="ECO:0000313" key="2">
    <source>
        <dbReference type="EMBL" id="CUP81676.1"/>
    </source>
</evidence>
<dbReference type="EMBL" id="CZAP01000013">
    <property type="protein sequence ID" value="CUP81676.1"/>
    <property type="molecule type" value="Genomic_DNA"/>
</dbReference>
<keyword evidence="1" id="KW-0812">Transmembrane</keyword>
<evidence type="ECO:0000256" key="1">
    <source>
        <dbReference type="SAM" id="Phobius"/>
    </source>
</evidence>
<gene>
    <name evidence="2" type="ORF">ERS852511_03314</name>
</gene>
<dbReference type="AlphaFoldDB" id="A0A174RCF8"/>
<evidence type="ECO:0000313" key="3">
    <source>
        <dbReference type="Proteomes" id="UP000095576"/>
    </source>
</evidence>